<protein>
    <submittedName>
        <fullName evidence="2">Iron dicitrate transport regulator FecR</fullName>
    </submittedName>
</protein>
<dbReference type="InterPro" id="IPR006860">
    <property type="entry name" value="FecR"/>
</dbReference>
<dbReference type="Gene3D" id="2.60.120.1440">
    <property type="match status" value="1"/>
</dbReference>
<feature type="domain" description="FecR protein" evidence="1">
    <location>
        <begin position="86"/>
        <end position="177"/>
    </location>
</feature>
<accession>A0A7X9X0G5</accession>
<dbReference type="Proteomes" id="UP000519023">
    <property type="component" value="Unassembled WGS sequence"/>
</dbReference>
<dbReference type="EMBL" id="JABBFV010000041">
    <property type="protein sequence ID" value="NML13202.1"/>
    <property type="molecule type" value="Genomic_DNA"/>
</dbReference>
<proteinExistence type="predicted"/>
<dbReference type="AlphaFoldDB" id="A0A7X9X0G5"/>
<dbReference type="RefSeq" id="WP_169575472.1">
    <property type="nucleotide sequence ID" value="NZ_JABBFV010000041.1"/>
</dbReference>
<evidence type="ECO:0000259" key="1">
    <source>
        <dbReference type="Pfam" id="PF04773"/>
    </source>
</evidence>
<comment type="caution">
    <text evidence="2">The sequence shown here is derived from an EMBL/GenBank/DDBJ whole genome shotgun (WGS) entry which is preliminary data.</text>
</comment>
<sequence>MDRADWNEDGEADLAAWLATNPRAQGELLRVQAAWISLDMDAIVPAQQRQSRPISMLRRRTVLAGGAAAMAASLAGVLVYDGKAEQYDTEVGEIRRVALADGSTAAINTDSSIAVRIDKRLRTVRLNTGEAWFQVKSDRARPFVVEAGPVRVRAVGTAFSVRRMEGGAEIVVTEGVVAAWTDESANEPVSAHAGMHLFVPDRPGPMRPVAVEATDAGLLSWRSGQIELTARPLDQAAAEFNRYNRRKIVINDPAIAKEQVDGIFRTDDPEGFATAVHHALGVPLNIGSGEKITLGKNREQM</sequence>
<name>A0A7X9X0G5_9SPHN</name>
<dbReference type="GO" id="GO:0016989">
    <property type="term" value="F:sigma factor antagonist activity"/>
    <property type="evidence" value="ECO:0007669"/>
    <property type="project" value="TreeGrafter"/>
</dbReference>
<gene>
    <name evidence="2" type="ORF">HHL08_24300</name>
</gene>
<dbReference type="PANTHER" id="PTHR30273">
    <property type="entry name" value="PERIPLASMIC SIGNAL SENSOR AND SIGMA FACTOR ACTIVATOR FECR-RELATED"/>
    <property type="match status" value="1"/>
</dbReference>
<dbReference type="Pfam" id="PF04773">
    <property type="entry name" value="FecR"/>
    <property type="match status" value="1"/>
</dbReference>
<dbReference type="PANTHER" id="PTHR30273:SF2">
    <property type="entry name" value="PROTEIN FECR"/>
    <property type="match status" value="1"/>
</dbReference>
<evidence type="ECO:0000313" key="2">
    <source>
        <dbReference type="EMBL" id="NML13202.1"/>
    </source>
</evidence>
<evidence type="ECO:0000313" key="3">
    <source>
        <dbReference type="Proteomes" id="UP000519023"/>
    </source>
</evidence>
<reference evidence="2 3" key="1">
    <citation type="submission" date="2020-04" db="EMBL/GenBank/DDBJ databases">
        <title>Sphingobium sp. AR-3-1 isolated from Arctic soil.</title>
        <authorList>
            <person name="Dahal R.H."/>
            <person name="Chaudhary D.K."/>
        </authorList>
    </citation>
    <scope>NUCLEOTIDE SEQUENCE [LARGE SCALE GENOMIC DNA]</scope>
    <source>
        <strain evidence="2 3">AR-3-1</strain>
    </source>
</reference>
<keyword evidence="3" id="KW-1185">Reference proteome</keyword>
<organism evidence="2 3">
    <name type="scientific">Sphingobium psychrophilum</name>
    <dbReference type="NCBI Taxonomy" id="2728834"/>
    <lineage>
        <taxon>Bacteria</taxon>
        <taxon>Pseudomonadati</taxon>
        <taxon>Pseudomonadota</taxon>
        <taxon>Alphaproteobacteria</taxon>
        <taxon>Sphingomonadales</taxon>
        <taxon>Sphingomonadaceae</taxon>
        <taxon>Sphingobium</taxon>
    </lineage>
</organism>
<dbReference type="InterPro" id="IPR012373">
    <property type="entry name" value="Ferrdict_sens_TM"/>
</dbReference>
<dbReference type="PIRSF" id="PIRSF018266">
    <property type="entry name" value="FecR"/>
    <property type="match status" value="1"/>
</dbReference>